<dbReference type="SUPFAM" id="SSF53448">
    <property type="entry name" value="Nucleotide-diphospho-sugar transferases"/>
    <property type="match status" value="1"/>
</dbReference>
<dbReference type="InterPro" id="IPR001173">
    <property type="entry name" value="Glyco_trans_2-like"/>
</dbReference>
<keyword evidence="1" id="KW-0802">TPR repeat</keyword>
<gene>
    <name evidence="3" type="ORF">DFP95_11070</name>
</gene>
<dbReference type="Gene3D" id="1.25.40.10">
    <property type="entry name" value="Tetratricopeptide repeat domain"/>
    <property type="match status" value="2"/>
</dbReference>
<dbReference type="InterPro" id="IPR019734">
    <property type="entry name" value="TPR_rpt"/>
</dbReference>
<dbReference type="SMART" id="SM00028">
    <property type="entry name" value="TPR"/>
    <property type="match status" value="4"/>
</dbReference>
<keyword evidence="4" id="KW-1185">Reference proteome</keyword>
<accession>A0A3D9I768</accession>
<dbReference type="EMBL" id="QRDY01000010">
    <property type="protein sequence ID" value="RED57597.1"/>
    <property type="molecule type" value="Genomic_DNA"/>
</dbReference>
<dbReference type="SUPFAM" id="SSF48452">
    <property type="entry name" value="TPR-like"/>
    <property type="match status" value="1"/>
</dbReference>
<dbReference type="PANTHER" id="PTHR43630:SF2">
    <property type="entry name" value="GLYCOSYLTRANSFERASE"/>
    <property type="match status" value="1"/>
</dbReference>
<dbReference type="AlphaFoldDB" id="A0A3D9I768"/>
<dbReference type="InterPro" id="IPR011990">
    <property type="entry name" value="TPR-like_helical_dom_sf"/>
</dbReference>
<dbReference type="Proteomes" id="UP000256869">
    <property type="component" value="Unassembled WGS sequence"/>
</dbReference>
<dbReference type="Gene3D" id="3.90.550.10">
    <property type="entry name" value="Spore Coat Polysaccharide Biosynthesis Protein SpsA, Chain A"/>
    <property type="match status" value="1"/>
</dbReference>
<evidence type="ECO:0000259" key="2">
    <source>
        <dbReference type="Pfam" id="PF00535"/>
    </source>
</evidence>
<organism evidence="3 4">
    <name type="scientific">Cohnella lupini</name>
    <dbReference type="NCBI Taxonomy" id="1294267"/>
    <lineage>
        <taxon>Bacteria</taxon>
        <taxon>Bacillati</taxon>
        <taxon>Bacillota</taxon>
        <taxon>Bacilli</taxon>
        <taxon>Bacillales</taxon>
        <taxon>Paenibacillaceae</taxon>
        <taxon>Cohnella</taxon>
    </lineage>
</organism>
<name>A0A3D9I768_9BACL</name>
<evidence type="ECO:0000256" key="1">
    <source>
        <dbReference type="PROSITE-ProRule" id="PRU00339"/>
    </source>
</evidence>
<dbReference type="InterPro" id="IPR029044">
    <property type="entry name" value="Nucleotide-diphossugar_trans"/>
</dbReference>
<keyword evidence="3" id="KW-0808">Transferase</keyword>
<dbReference type="RefSeq" id="WP_181907482.1">
    <property type="nucleotide sequence ID" value="NZ_QRDY01000010.1"/>
</dbReference>
<feature type="domain" description="Glycosyltransferase 2-like" evidence="2">
    <location>
        <begin position="6"/>
        <end position="102"/>
    </location>
</feature>
<sequence>MTKLISVCMIVKNEEAVLNRCLQSISALVDEIIVVDTGSSDATKAIALKFTNHVYDFVWINDFSAARNEALKYATGRFILTLDADEYMDEANLSLLRDSLSKVEPRTDTLYQLKVVNYKGRNQPTTEEPIFRVFANYSNISYVRPIHEQPKTHSSPTTKVVPLPVKIYHSGYTEDVIKSKNKHERNMNIFSEMQKHSQLGPYDHCMIGRQLIMMDLHEEALEHLQKALKLGNKKEVWYKHNLISMLEVYLSTNKAIDAFIFMEKHFTQYLHYPDIRGLYAMVLERLGFWSLAKKEYEEAYKIAENQIKTKKEDVFVSGDLSFRIPTWNLAIMNENEQNYNPTIDYLAKLLIANKSDLESIGKFIEIASLNEKPEIIIQILEKLIQADSEITSNAIVGKLSISLNKLELARHYCDDKLLSGLYNPSEQLRYALIISNVTLFQSVLNKLTSELILQDPMVKRLIALGILIWEVKEWSSLIESDVLLSRFTSQLLNEDVPEHSDEAEEMACMIISELYSLQQWDPYETTLSHYETPKVINYLANFFLASHQSKTALQYYQHLLDHDAMYANSYANLAFYKYSQKETSEALVLWEKAINLDPSRKKLYIQYYEACQDPIKKQMMKKRLLDIEPQYSAIRLLK</sequence>
<evidence type="ECO:0000313" key="3">
    <source>
        <dbReference type="EMBL" id="RED57597.1"/>
    </source>
</evidence>
<feature type="repeat" description="TPR" evidence="1">
    <location>
        <begin position="567"/>
        <end position="600"/>
    </location>
</feature>
<protein>
    <submittedName>
        <fullName evidence="3">Glycosyl transferase family 2</fullName>
    </submittedName>
</protein>
<dbReference type="Pfam" id="PF00535">
    <property type="entry name" value="Glycos_transf_2"/>
    <property type="match status" value="1"/>
</dbReference>
<dbReference type="CDD" id="cd02511">
    <property type="entry name" value="Beta4Glucosyltransferase"/>
    <property type="match status" value="1"/>
</dbReference>
<dbReference type="PANTHER" id="PTHR43630">
    <property type="entry name" value="POLY-BETA-1,6-N-ACETYL-D-GLUCOSAMINE SYNTHASE"/>
    <property type="match status" value="1"/>
</dbReference>
<evidence type="ECO:0000313" key="4">
    <source>
        <dbReference type="Proteomes" id="UP000256869"/>
    </source>
</evidence>
<dbReference type="PROSITE" id="PS50005">
    <property type="entry name" value="TPR"/>
    <property type="match status" value="1"/>
</dbReference>
<reference evidence="3 4" key="1">
    <citation type="submission" date="2018-07" db="EMBL/GenBank/DDBJ databases">
        <title>Genomic Encyclopedia of Type Strains, Phase III (KMG-III): the genomes of soil and plant-associated and newly described type strains.</title>
        <authorList>
            <person name="Whitman W."/>
        </authorList>
    </citation>
    <scope>NUCLEOTIDE SEQUENCE [LARGE SCALE GENOMIC DNA]</scope>
    <source>
        <strain evidence="3 4">CECT 8236</strain>
    </source>
</reference>
<dbReference type="GO" id="GO:0016740">
    <property type="term" value="F:transferase activity"/>
    <property type="evidence" value="ECO:0007669"/>
    <property type="project" value="UniProtKB-KW"/>
</dbReference>
<comment type="caution">
    <text evidence="3">The sequence shown here is derived from an EMBL/GenBank/DDBJ whole genome shotgun (WGS) entry which is preliminary data.</text>
</comment>
<proteinExistence type="predicted"/>